<gene>
    <name evidence="2" type="ORF">EZV62_020556</name>
</gene>
<dbReference type="Gene3D" id="3.80.10.10">
    <property type="entry name" value="Ribonuclease Inhibitor"/>
    <property type="match status" value="1"/>
</dbReference>
<organism evidence="2 3">
    <name type="scientific">Acer yangbiense</name>
    <dbReference type="NCBI Taxonomy" id="1000413"/>
    <lineage>
        <taxon>Eukaryota</taxon>
        <taxon>Viridiplantae</taxon>
        <taxon>Streptophyta</taxon>
        <taxon>Embryophyta</taxon>
        <taxon>Tracheophyta</taxon>
        <taxon>Spermatophyta</taxon>
        <taxon>Magnoliopsida</taxon>
        <taxon>eudicotyledons</taxon>
        <taxon>Gunneridae</taxon>
        <taxon>Pentapetalae</taxon>
        <taxon>rosids</taxon>
        <taxon>malvids</taxon>
        <taxon>Sapindales</taxon>
        <taxon>Sapindaceae</taxon>
        <taxon>Hippocastanoideae</taxon>
        <taxon>Acereae</taxon>
        <taxon>Acer</taxon>
    </lineage>
</organism>
<dbReference type="InterPro" id="IPR055411">
    <property type="entry name" value="LRR_FXL15/At3g58940/PEG3-like"/>
</dbReference>
<dbReference type="AlphaFoldDB" id="A0A5C7HE56"/>
<reference evidence="3" key="1">
    <citation type="journal article" date="2019" name="Gigascience">
        <title>De novo genome assembly of the endangered Acer yangbiense, a plant species with extremely small populations endemic to Yunnan Province, China.</title>
        <authorList>
            <person name="Yang J."/>
            <person name="Wariss H.M."/>
            <person name="Tao L."/>
            <person name="Zhang R."/>
            <person name="Yun Q."/>
            <person name="Hollingsworth P."/>
            <person name="Dao Z."/>
            <person name="Luo G."/>
            <person name="Guo H."/>
            <person name="Ma Y."/>
            <person name="Sun W."/>
        </authorList>
    </citation>
    <scope>NUCLEOTIDE SEQUENCE [LARGE SCALE GENOMIC DNA]</scope>
    <source>
        <strain evidence="3">cv. Malutang</strain>
    </source>
</reference>
<dbReference type="OrthoDB" id="1901752at2759"/>
<dbReference type="PANTHER" id="PTHR34145:SF28">
    <property type="entry name" value="F-BOX DOMAIN-CONTAINING PROTEIN"/>
    <property type="match status" value="1"/>
</dbReference>
<evidence type="ECO:0000313" key="3">
    <source>
        <dbReference type="Proteomes" id="UP000323000"/>
    </source>
</evidence>
<evidence type="ECO:0000313" key="2">
    <source>
        <dbReference type="EMBL" id="TXG55300.1"/>
    </source>
</evidence>
<dbReference type="InterPro" id="IPR032675">
    <property type="entry name" value="LRR_dom_sf"/>
</dbReference>
<dbReference type="Proteomes" id="UP000323000">
    <property type="component" value="Chromosome 9"/>
</dbReference>
<proteinExistence type="predicted"/>
<keyword evidence="3" id="KW-1185">Reference proteome</keyword>
<comment type="caution">
    <text evidence="2">The sequence shown here is derived from an EMBL/GenBank/DDBJ whole genome shotgun (WGS) entry which is preliminary data.</text>
</comment>
<protein>
    <recommendedName>
        <fullName evidence="1">F-box/LRR-repeat protein 15/At3g58940/PEG3-like LRR domain-containing protein</fullName>
    </recommendedName>
</protein>
<dbReference type="SUPFAM" id="SSF52047">
    <property type="entry name" value="RNI-like"/>
    <property type="match status" value="1"/>
</dbReference>
<feature type="domain" description="F-box/LRR-repeat protein 15/At3g58940/PEG3-like LRR" evidence="1">
    <location>
        <begin position="255"/>
        <end position="334"/>
    </location>
</feature>
<accession>A0A5C7HE56</accession>
<sequence length="520" mass="59793">MSYLSEKEVARTSVLSKRCQNLRRSFPILDFHESYAHFVGEDMACRHRAKYHSILGGKKFRRRVIKFAEFVDGSLLRFCKLGFSMQKFRLLTCLLDVEGASSLLDKWIGLTVKNHVKELDFDVPPRENVMYTLPQIIFLAESVTVLKLAGCKLEQPSNSLRFRSLKSLILKEVHLIEEMLHKLSTECPSLEDLLLFECWGFSRIYISRACKLKIISIEESSQETLQSVKVIVPSLQGFTLRFKRMGSCSIDLTGCSNLNKLSLFQANLMDQDLHCLISNFPLLENLCFSGCDFPNRVSISSHGIKILKFWDCHNVKTIDVDTPNLVSFVYSNNSIPISSINVPCPWEISMEHVVAENDTLWFMKLKEFLGVSNQIKDMKLYVKWDEDSLAIDEFRNSLTSLPSKVGELSLRLIRGPLSSRAAWLDGLFGHFYSRNLNVPVINEADAKFIEWLYKEMMNRDFGCCNSNRIKCWRHYLKNFKIVAFLKPRGYNNTSVNIDDLMDLLPGTVVLHLDWSFPQSV</sequence>
<dbReference type="Pfam" id="PF24758">
    <property type="entry name" value="LRR_At5g56370"/>
    <property type="match status" value="2"/>
</dbReference>
<name>A0A5C7HE56_9ROSI</name>
<dbReference type="PANTHER" id="PTHR34145">
    <property type="entry name" value="OS02G0105600 PROTEIN"/>
    <property type="match status" value="1"/>
</dbReference>
<dbReference type="EMBL" id="VAHF01000009">
    <property type="protein sequence ID" value="TXG55300.1"/>
    <property type="molecule type" value="Genomic_DNA"/>
</dbReference>
<dbReference type="InterPro" id="IPR053772">
    <property type="entry name" value="At1g61320/At1g61330-like"/>
</dbReference>
<feature type="domain" description="F-box/LRR-repeat protein 15/At3g58940/PEG3-like LRR" evidence="1">
    <location>
        <begin position="104"/>
        <end position="237"/>
    </location>
</feature>
<evidence type="ECO:0000259" key="1">
    <source>
        <dbReference type="Pfam" id="PF24758"/>
    </source>
</evidence>